<dbReference type="Pfam" id="PF13517">
    <property type="entry name" value="FG-GAP_3"/>
    <property type="match status" value="2"/>
</dbReference>
<reference evidence="3 4" key="1">
    <citation type="submission" date="2018-07" db="EMBL/GenBank/DDBJ databases">
        <title>A draft genome of a endophytic bacteria, a new species of Pedobacter.</title>
        <authorList>
            <person name="Zhang Z.D."/>
            <person name="Chen Z.J."/>
        </authorList>
    </citation>
    <scope>NUCLEOTIDE SEQUENCE [LARGE SCALE GENOMIC DNA]</scope>
    <source>
        <strain evidence="3 4">RS10</strain>
    </source>
</reference>
<dbReference type="InterPro" id="IPR050410">
    <property type="entry name" value="CCR4/nocturin_mRNA_transcr"/>
</dbReference>
<proteinExistence type="predicted"/>
<keyword evidence="4" id="KW-1185">Reference proteome</keyword>
<accession>A0A366KYF6</accession>
<dbReference type="Gene3D" id="2.130.10.130">
    <property type="entry name" value="Integrin alpha, N-terminal"/>
    <property type="match status" value="1"/>
</dbReference>
<organism evidence="3 4">
    <name type="scientific">Pedobacter miscanthi</name>
    <dbReference type="NCBI Taxonomy" id="2259170"/>
    <lineage>
        <taxon>Bacteria</taxon>
        <taxon>Pseudomonadati</taxon>
        <taxon>Bacteroidota</taxon>
        <taxon>Sphingobacteriia</taxon>
        <taxon>Sphingobacteriales</taxon>
        <taxon>Sphingobacteriaceae</taxon>
        <taxon>Pedobacter</taxon>
    </lineage>
</organism>
<dbReference type="AlphaFoldDB" id="A0A366KYF6"/>
<dbReference type="InterPro" id="IPR028994">
    <property type="entry name" value="Integrin_alpha_N"/>
</dbReference>
<dbReference type="Pfam" id="PF03372">
    <property type="entry name" value="Exo_endo_phos"/>
    <property type="match status" value="1"/>
</dbReference>
<sequence length="621" mass="67536">MKKNQLPATRFRDLALGLFLSGSVFTGCKDAQLAEIDKTFGAKPNALAASNANLLAGQTEIKVLSFNVRHNDPGDPQTITQRQNNIRQIIVDNNPDVFGLQEFSDNSFETWFRGQMATLGYGEYYDTAITGTPKAIFFKNSRFTLNSSGTLDIGPTNTSTWVILTDKTDSQKYFISNSHWQFDSQAVRIDNANAWVAGVNQKNTQNLPLIVFGDFNAVPGTTEIGILKSGLDVVDALGDSDGEPTFHGWTATGTNKLDWMMSDRNMAYTSSKIIKTSYGGFWPSDHWPVMASYLPSVFGGAHVDANGLSAASTTNFYFADVNGDGKKDKIYWRSNFDDGKPQVFLSNGNGTFVSPAVKHAAGASTLTTTRYHYADVNGDGKADEILWDPTTNSGRTRVFLATTNGNFSTTAIENPEGTSAGSTTVYHFADVNGDGKADKIYWNATFDSGRTRVYLATSNGNFSSTVVAGSEGASTTGGTTFYYQDINGDGRADKILWHPALNSGKAMVYLSDGDGTFTASSTFSDSGATSVSDSTKFYFADVNGDGRADKIYWNPTNYLGKIKVYYATTSGFDGPVYSLRGTSQSENTVFYFSDINGDGKADQIRWNYGENSGELRNYFAK</sequence>
<dbReference type="GO" id="GO:0000175">
    <property type="term" value="F:3'-5'-RNA exonuclease activity"/>
    <property type="evidence" value="ECO:0007669"/>
    <property type="project" value="TreeGrafter"/>
</dbReference>
<protein>
    <submittedName>
        <fullName evidence="3">Endonuclease</fullName>
    </submittedName>
</protein>
<evidence type="ECO:0000313" key="4">
    <source>
        <dbReference type="Proteomes" id="UP000252081"/>
    </source>
</evidence>
<evidence type="ECO:0000259" key="2">
    <source>
        <dbReference type="Pfam" id="PF03372"/>
    </source>
</evidence>
<dbReference type="EMBL" id="QNQU01000010">
    <property type="protein sequence ID" value="RBQ06646.1"/>
    <property type="molecule type" value="Genomic_DNA"/>
</dbReference>
<keyword evidence="3" id="KW-0540">Nuclease</keyword>
<dbReference type="InterPro" id="IPR005135">
    <property type="entry name" value="Endo/exonuclease/phosphatase"/>
</dbReference>
<dbReference type="PROSITE" id="PS51257">
    <property type="entry name" value="PROKAR_LIPOPROTEIN"/>
    <property type="match status" value="1"/>
</dbReference>
<dbReference type="PANTHER" id="PTHR12121:SF36">
    <property type="entry name" value="ENDONUCLEASE_EXONUCLEASE_PHOSPHATASE DOMAIN-CONTAINING PROTEIN"/>
    <property type="match status" value="1"/>
</dbReference>
<comment type="caution">
    <text evidence="3">The sequence shown here is derived from an EMBL/GenBank/DDBJ whole genome shotgun (WGS) entry which is preliminary data.</text>
</comment>
<dbReference type="InterPro" id="IPR036691">
    <property type="entry name" value="Endo/exonu/phosph_ase_sf"/>
</dbReference>
<evidence type="ECO:0000256" key="1">
    <source>
        <dbReference type="ARBA" id="ARBA00022729"/>
    </source>
</evidence>
<keyword evidence="1" id="KW-0732">Signal</keyword>
<dbReference type="RefSeq" id="WP_113949207.1">
    <property type="nucleotide sequence ID" value="NZ_QNQU01000010.1"/>
</dbReference>
<dbReference type="SUPFAM" id="SSF56219">
    <property type="entry name" value="DNase I-like"/>
    <property type="match status" value="1"/>
</dbReference>
<dbReference type="PANTHER" id="PTHR12121">
    <property type="entry name" value="CARBON CATABOLITE REPRESSOR PROTEIN 4"/>
    <property type="match status" value="1"/>
</dbReference>
<dbReference type="GO" id="GO:0004519">
    <property type="term" value="F:endonuclease activity"/>
    <property type="evidence" value="ECO:0007669"/>
    <property type="project" value="UniProtKB-KW"/>
</dbReference>
<feature type="domain" description="Endonuclease/exonuclease/phosphatase" evidence="2">
    <location>
        <begin position="64"/>
        <end position="286"/>
    </location>
</feature>
<name>A0A366KYF6_9SPHI</name>
<keyword evidence="3" id="KW-0378">Hydrolase</keyword>
<dbReference type="Proteomes" id="UP000252081">
    <property type="component" value="Unassembled WGS sequence"/>
</dbReference>
<dbReference type="InterPro" id="IPR013517">
    <property type="entry name" value="FG-GAP"/>
</dbReference>
<keyword evidence="3" id="KW-0255">Endonuclease</keyword>
<dbReference type="SUPFAM" id="SSF69318">
    <property type="entry name" value="Integrin alpha N-terminal domain"/>
    <property type="match status" value="1"/>
</dbReference>
<gene>
    <name evidence="3" type="ORF">DRW42_12725</name>
</gene>
<dbReference type="Gene3D" id="3.60.10.10">
    <property type="entry name" value="Endonuclease/exonuclease/phosphatase"/>
    <property type="match status" value="1"/>
</dbReference>
<dbReference type="OrthoDB" id="6225685at2"/>
<evidence type="ECO:0000313" key="3">
    <source>
        <dbReference type="EMBL" id="RBQ06646.1"/>
    </source>
</evidence>